<sequence length="133" mass="14006">MDCRAERSAAPVALLQLDMDRFKTYNDTHGHPAGDVLLQRTAVAWRAELRGGDLLGRWGGEEFCVLLADCAPTAATAVAERLRVAVPPGSTCSVGLACWEGGEDAGALVARADAALYEAKRGGRDRIVLAPTG</sequence>
<dbReference type="CDD" id="cd01949">
    <property type="entry name" value="GGDEF"/>
    <property type="match status" value="1"/>
</dbReference>
<dbReference type="RefSeq" id="WP_254572982.1">
    <property type="nucleotide sequence ID" value="NZ_CP098502.1"/>
</dbReference>
<evidence type="ECO:0000313" key="3">
    <source>
        <dbReference type="Proteomes" id="UP001056035"/>
    </source>
</evidence>
<dbReference type="SMART" id="SM00267">
    <property type="entry name" value="GGDEF"/>
    <property type="match status" value="1"/>
</dbReference>
<protein>
    <submittedName>
        <fullName evidence="2">GGDEF domain-containing protein</fullName>
    </submittedName>
</protein>
<keyword evidence="3" id="KW-1185">Reference proteome</keyword>
<dbReference type="InterPro" id="IPR050469">
    <property type="entry name" value="Diguanylate_Cyclase"/>
</dbReference>
<dbReference type="EMBL" id="CP098502">
    <property type="protein sequence ID" value="UTI66311.1"/>
    <property type="molecule type" value="Genomic_DNA"/>
</dbReference>
<accession>A0ABY5DXA4</accession>
<dbReference type="SUPFAM" id="SSF55073">
    <property type="entry name" value="Nucleotide cyclase"/>
    <property type="match status" value="1"/>
</dbReference>
<evidence type="ECO:0000313" key="2">
    <source>
        <dbReference type="EMBL" id="UTI66311.1"/>
    </source>
</evidence>
<dbReference type="Pfam" id="PF00990">
    <property type="entry name" value="GGDEF"/>
    <property type="match status" value="1"/>
</dbReference>
<feature type="domain" description="GGDEF" evidence="1">
    <location>
        <begin position="10"/>
        <end position="132"/>
    </location>
</feature>
<dbReference type="PROSITE" id="PS50887">
    <property type="entry name" value="GGDEF"/>
    <property type="match status" value="1"/>
</dbReference>
<dbReference type="NCBIfam" id="TIGR00254">
    <property type="entry name" value="GGDEF"/>
    <property type="match status" value="1"/>
</dbReference>
<dbReference type="Gene3D" id="3.30.70.270">
    <property type="match status" value="1"/>
</dbReference>
<name>A0ABY5DXA4_9ACTN</name>
<evidence type="ECO:0000259" key="1">
    <source>
        <dbReference type="PROSITE" id="PS50887"/>
    </source>
</evidence>
<dbReference type="InterPro" id="IPR043128">
    <property type="entry name" value="Rev_trsase/Diguanyl_cyclase"/>
</dbReference>
<dbReference type="InterPro" id="IPR029787">
    <property type="entry name" value="Nucleotide_cyclase"/>
</dbReference>
<proteinExistence type="predicted"/>
<dbReference type="PANTHER" id="PTHR45138:SF9">
    <property type="entry name" value="DIGUANYLATE CYCLASE DGCM-RELATED"/>
    <property type="match status" value="1"/>
</dbReference>
<reference evidence="2 3" key="1">
    <citation type="submission" date="2022-06" db="EMBL/GenBank/DDBJ databases">
        <title>Paraconexibacter antarcticus.</title>
        <authorList>
            <person name="Kim C.S."/>
        </authorList>
    </citation>
    <scope>NUCLEOTIDE SEQUENCE [LARGE SCALE GENOMIC DNA]</scope>
    <source>
        <strain evidence="2 3">02-257</strain>
    </source>
</reference>
<dbReference type="PANTHER" id="PTHR45138">
    <property type="entry name" value="REGULATORY COMPONENTS OF SENSORY TRANSDUCTION SYSTEM"/>
    <property type="match status" value="1"/>
</dbReference>
<gene>
    <name evidence="2" type="ORF">NBH00_08905</name>
</gene>
<dbReference type="Proteomes" id="UP001056035">
    <property type="component" value="Chromosome"/>
</dbReference>
<dbReference type="InterPro" id="IPR000160">
    <property type="entry name" value="GGDEF_dom"/>
</dbReference>
<organism evidence="2 3">
    <name type="scientific">Paraconexibacter antarcticus</name>
    <dbReference type="NCBI Taxonomy" id="2949664"/>
    <lineage>
        <taxon>Bacteria</taxon>
        <taxon>Bacillati</taxon>
        <taxon>Actinomycetota</taxon>
        <taxon>Thermoleophilia</taxon>
        <taxon>Solirubrobacterales</taxon>
        <taxon>Paraconexibacteraceae</taxon>
        <taxon>Paraconexibacter</taxon>
    </lineage>
</organism>